<protein>
    <submittedName>
        <fullName evidence="1">Uncharacterized protein</fullName>
    </submittedName>
</protein>
<sequence length="266" mass="29179">MLWRFPAVGPLADNAAHMTPHSCPLRWRPAMAGALCAGVLLGCAAPAPTPRGEAKAAPATTGELAQSDVNRMATLAMRENLDGLYRLMDKLYRRNPAEWRKGPAAGREQALEQVREAVERRQPWPALQGRRDIAALAFALSPEFAGDRVAAFIHATADMVIAAHGGKTEFFLIDSLDAQYLYNAARNVEIAAWVLAQRRTAAGRPLLLADEISERERNLSFEREFGKIIGRLDLLSAVAAEKYRRAAISYVQGIMGGSFLQFLPVR</sequence>
<dbReference type="EMBL" id="QLTA01000001">
    <property type="protein sequence ID" value="RAR86541.1"/>
    <property type="molecule type" value="Genomic_DNA"/>
</dbReference>
<evidence type="ECO:0000313" key="1">
    <source>
        <dbReference type="EMBL" id="RAR86541.1"/>
    </source>
</evidence>
<dbReference type="AlphaFoldDB" id="A0A328ZKV3"/>
<keyword evidence="2" id="KW-1185">Reference proteome</keyword>
<name>A0A328ZKV3_9BURK</name>
<proteinExistence type="predicted"/>
<organism evidence="1 2">
    <name type="scientific">Paracidovorax anthurii</name>
    <dbReference type="NCBI Taxonomy" id="78229"/>
    <lineage>
        <taxon>Bacteria</taxon>
        <taxon>Pseudomonadati</taxon>
        <taxon>Pseudomonadota</taxon>
        <taxon>Betaproteobacteria</taxon>
        <taxon>Burkholderiales</taxon>
        <taxon>Comamonadaceae</taxon>
        <taxon>Paracidovorax</taxon>
    </lineage>
</organism>
<comment type="caution">
    <text evidence="1">The sequence shown here is derived from an EMBL/GenBank/DDBJ whole genome shotgun (WGS) entry which is preliminary data.</text>
</comment>
<gene>
    <name evidence="1" type="ORF">AX018_1001128</name>
</gene>
<evidence type="ECO:0000313" key="2">
    <source>
        <dbReference type="Proteomes" id="UP000248856"/>
    </source>
</evidence>
<reference evidence="1 2" key="1">
    <citation type="submission" date="2018-06" db="EMBL/GenBank/DDBJ databases">
        <title>Genomic Encyclopedia of Archaeal and Bacterial Type Strains, Phase II (KMG-II): from individual species to whole genera.</title>
        <authorList>
            <person name="Goeker M."/>
        </authorList>
    </citation>
    <scope>NUCLEOTIDE SEQUENCE [LARGE SCALE GENOMIC DNA]</scope>
    <source>
        <strain evidence="1 2">CFPB 3232</strain>
    </source>
</reference>
<dbReference type="Proteomes" id="UP000248856">
    <property type="component" value="Unassembled WGS sequence"/>
</dbReference>
<accession>A0A328ZKV3</accession>